<gene>
    <name evidence="2" type="ORF">ERS852476_02527</name>
</gene>
<dbReference type="Proteomes" id="UP000095645">
    <property type="component" value="Unassembled WGS sequence"/>
</dbReference>
<protein>
    <submittedName>
        <fullName evidence="2">Spore cortex biosynthesis protein YabQ</fullName>
    </submittedName>
</protein>
<accession>A0A174E5D1</accession>
<feature type="transmembrane region" description="Helical" evidence="1">
    <location>
        <begin position="70"/>
        <end position="89"/>
    </location>
</feature>
<evidence type="ECO:0000256" key="1">
    <source>
        <dbReference type="SAM" id="Phobius"/>
    </source>
</evidence>
<dbReference type="NCBIfam" id="TIGR02893">
    <property type="entry name" value="spore_yabQ"/>
    <property type="match status" value="1"/>
</dbReference>
<proteinExistence type="predicted"/>
<dbReference type="Pfam" id="PF09578">
    <property type="entry name" value="Spore_YabQ"/>
    <property type="match status" value="1"/>
</dbReference>
<dbReference type="RefSeq" id="WP_055058386.1">
    <property type="nucleotide sequence ID" value="NZ_CYZP01000023.1"/>
</dbReference>
<feature type="transmembrane region" description="Helical" evidence="1">
    <location>
        <begin position="12"/>
        <end position="36"/>
    </location>
</feature>
<sequence>MSAFIHHELLLLLRTIAVGAVLLLCYDLLAAFRNVFAHSDKAVGTEDILYWLCCAFFVFSEIYRNNEGILRFFMVLGFLSGAYICNRVLGDIFVKCCTKFMEIPVIIIKFLIKWLLFPVKRCKLLWYKAYKCAKKGRLANWVILRKGRKKRK</sequence>
<feature type="transmembrane region" description="Helical" evidence="1">
    <location>
        <begin position="101"/>
        <end position="119"/>
    </location>
</feature>
<dbReference type="EMBL" id="CYZP01000023">
    <property type="protein sequence ID" value="CUO32657.1"/>
    <property type="molecule type" value="Genomic_DNA"/>
</dbReference>
<evidence type="ECO:0000313" key="3">
    <source>
        <dbReference type="Proteomes" id="UP000095645"/>
    </source>
</evidence>
<reference evidence="2 3" key="1">
    <citation type="submission" date="2015-09" db="EMBL/GenBank/DDBJ databases">
        <authorList>
            <consortium name="Pathogen Informatics"/>
        </authorList>
    </citation>
    <scope>NUCLEOTIDE SEQUENCE [LARGE SCALE GENOMIC DNA]</scope>
    <source>
        <strain evidence="2 3">2789STDY5834861</strain>
    </source>
</reference>
<keyword evidence="1" id="KW-0812">Transmembrane</keyword>
<keyword evidence="1" id="KW-0472">Membrane</keyword>
<organism evidence="2 3">
    <name type="scientific">Blautia obeum</name>
    <dbReference type="NCBI Taxonomy" id="40520"/>
    <lineage>
        <taxon>Bacteria</taxon>
        <taxon>Bacillati</taxon>
        <taxon>Bacillota</taxon>
        <taxon>Clostridia</taxon>
        <taxon>Lachnospirales</taxon>
        <taxon>Lachnospiraceae</taxon>
        <taxon>Blautia</taxon>
    </lineage>
</organism>
<dbReference type="InterPro" id="IPR019074">
    <property type="entry name" value="YabQ"/>
</dbReference>
<name>A0A174E5D1_9FIRM</name>
<keyword evidence="1" id="KW-1133">Transmembrane helix</keyword>
<evidence type="ECO:0000313" key="2">
    <source>
        <dbReference type="EMBL" id="CUO32657.1"/>
    </source>
</evidence>
<dbReference type="AlphaFoldDB" id="A0A174E5D1"/>